<accession>W7D9X3</accession>
<dbReference type="EMBL" id="AODH01000003">
    <property type="protein sequence ID" value="EUJ42063.1"/>
    <property type="molecule type" value="Genomic_DNA"/>
</dbReference>
<keyword evidence="3" id="KW-1185">Reference proteome</keyword>
<dbReference type="Gene3D" id="2.60.40.2850">
    <property type="match status" value="1"/>
</dbReference>
<dbReference type="OrthoDB" id="2865287at2"/>
<keyword evidence="1" id="KW-0472">Membrane</keyword>
<protein>
    <submittedName>
        <fullName evidence="2">Uncharacterized protein</fullName>
    </submittedName>
</protein>
<evidence type="ECO:0000256" key="1">
    <source>
        <dbReference type="SAM" id="Phobius"/>
    </source>
</evidence>
<dbReference type="Proteomes" id="UP000019243">
    <property type="component" value="Unassembled WGS sequence"/>
</dbReference>
<keyword evidence="1" id="KW-0812">Transmembrane</keyword>
<organism evidence="2 3">
    <name type="scientific">Brochothrix campestris FSL F6-1037</name>
    <dbReference type="NCBI Taxonomy" id="1265861"/>
    <lineage>
        <taxon>Bacteria</taxon>
        <taxon>Bacillati</taxon>
        <taxon>Bacillota</taxon>
        <taxon>Bacilli</taxon>
        <taxon>Bacillales</taxon>
        <taxon>Listeriaceae</taxon>
        <taxon>Brochothrix</taxon>
    </lineage>
</organism>
<proteinExistence type="predicted"/>
<gene>
    <name evidence="2" type="ORF">BCAMP_00860</name>
</gene>
<feature type="transmembrane region" description="Helical" evidence="1">
    <location>
        <begin position="12"/>
        <end position="34"/>
    </location>
</feature>
<evidence type="ECO:0000313" key="2">
    <source>
        <dbReference type="EMBL" id="EUJ42063.1"/>
    </source>
</evidence>
<evidence type="ECO:0000313" key="3">
    <source>
        <dbReference type="Proteomes" id="UP000019243"/>
    </source>
</evidence>
<name>W7D9X3_9LIST</name>
<comment type="caution">
    <text evidence="2">The sequence shown here is derived from an EMBL/GenBank/DDBJ whole genome shotgun (WGS) entry which is preliminary data.</text>
</comment>
<reference evidence="2 3" key="1">
    <citation type="submission" date="2012-12" db="EMBL/GenBank/DDBJ databases">
        <title>Novel taxa of Listeriaceae from agricultural environments in the United States.</title>
        <authorList>
            <person name="den Bakker H.C."/>
            <person name="Allred A."/>
            <person name="Warchocki S."/>
            <person name="Wright E.M."/>
            <person name="Burrell A."/>
            <person name="Nightingale K.K."/>
            <person name="Kephart D."/>
            <person name="Wiedmann M."/>
        </authorList>
    </citation>
    <scope>NUCLEOTIDE SEQUENCE [LARGE SCALE GENOMIC DNA]</scope>
    <source>
        <strain evidence="2 3">FSL F6-1037</strain>
    </source>
</reference>
<dbReference type="AlphaFoldDB" id="W7D9X3"/>
<dbReference type="STRING" id="1265861.BCAMP_00860"/>
<keyword evidence="1" id="KW-1133">Transmembrane helix</keyword>
<dbReference type="RefSeq" id="WP_051456770.1">
    <property type="nucleotide sequence ID" value="NZ_AODH01000003.1"/>
</dbReference>
<sequence length="125" mass="14479">MMRIKQLFRRYSLLRVLISLSLTFYIVVFVPSIVKASHSQEVDVTRVESGPIAGGYWIRGYQWAWPLEQIISEYKHYTKRSHASVVNGNGTYHSGGWTKSSNQFSRAKANWIPWGTNKAYYDSKK</sequence>